<sequence length="228" mass="25578">MPTRSLTRGEAVMLLCYSNALASDLVHLPWFLSAGNTWHVQCEECYDRLVDGAPLHTAGHTFRTFHPRASRHFSYNQVTAHYSHSLVACIPRIISDKCKRTEVETGGCLCLVWLAWPCQAAVWQCCLLETDGNPWGVALGRGGSAARARQRLAERLATSIQPGHQALLGHPPHLAGIFAAYSRPQCCPRSRTMLTNATMWHHHHYCVITCDRWRERDGDWEGHEAIVA</sequence>
<evidence type="ECO:0000313" key="2">
    <source>
        <dbReference type="Proteomes" id="UP000485058"/>
    </source>
</evidence>
<comment type="caution">
    <text evidence="1">The sequence shown here is derived from an EMBL/GenBank/DDBJ whole genome shotgun (WGS) entry which is preliminary data.</text>
</comment>
<reference evidence="1 2" key="1">
    <citation type="submission" date="2020-02" db="EMBL/GenBank/DDBJ databases">
        <title>Draft genome sequence of Haematococcus lacustris strain NIES-144.</title>
        <authorList>
            <person name="Morimoto D."/>
            <person name="Nakagawa S."/>
            <person name="Yoshida T."/>
            <person name="Sawayama S."/>
        </authorList>
    </citation>
    <scope>NUCLEOTIDE SEQUENCE [LARGE SCALE GENOMIC DNA]</scope>
    <source>
        <strain evidence="1 2">NIES-144</strain>
    </source>
</reference>
<dbReference type="AlphaFoldDB" id="A0A699YY02"/>
<proteinExistence type="predicted"/>
<accession>A0A699YY02</accession>
<gene>
    <name evidence="1" type="ORF">HaLaN_08038</name>
</gene>
<evidence type="ECO:0000313" key="1">
    <source>
        <dbReference type="EMBL" id="GFH12368.1"/>
    </source>
</evidence>
<dbReference type="Proteomes" id="UP000485058">
    <property type="component" value="Unassembled WGS sequence"/>
</dbReference>
<keyword evidence="2" id="KW-1185">Reference proteome</keyword>
<name>A0A699YY02_HAELA</name>
<organism evidence="1 2">
    <name type="scientific">Haematococcus lacustris</name>
    <name type="common">Green alga</name>
    <name type="synonym">Haematococcus pluvialis</name>
    <dbReference type="NCBI Taxonomy" id="44745"/>
    <lineage>
        <taxon>Eukaryota</taxon>
        <taxon>Viridiplantae</taxon>
        <taxon>Chlorophyta</taxon>
        <taxon>core chlorophytes</taxon>
        <taxon>Chlorophyceae</taxon>
        <taxon>CS clade</taxon>
        <taxon>Chlamydomonadales</taxon>
        <taxon>Haematococcaceae</taxon>
        <taxon>Haematococcus</taxon>
    </lineage>
</organism>
<protein>
    <submittedName>
        <fullName evidence="1">Uncharacterized protein</fullName>
    </submittedName>
</protein>
<dbReference type="EMBL" id="BLLF01000496">
    <property type="protein sequence ID" value="GFH12368.1"/>
    <property type="molecule type" value="Genomic_DNA"/>
</dbReference>